<dbReference type="PANTHER" id="PTHR36510:SF1">
    <property type="entry name" value="GLUTAMATE--CYSTEINE LIGASE 2-RELATED"/>
    <property type="match status" value="1"/>
</dbReference>
<dbReference type="NCBIfam" id="NF010041">
    <property type="entry name" value="PRK13517.1-1"/>
    <property type="match status" value="1"/>
</dbReference>
<organism evidence="6 7">
    <name type="scientific">Nonomuraea monospora</name>
    <dbReference type="NCBI Taxonomy" id="568818"/>
    <lineage>
        <taxon>Bacteria</taxon>
        <taxon>Bacillati</taxon>
        <taxon>Actinomycetota</taxon>
        <taxon>Actinomycetes</taxon>
        <taxon>Streptosporangiales</taxon>
        <taxon>Streptosporangiaceae</taxon>
        <taxon>Nonomuraea</taxon>
    </lineage>
</organism>
<keyword evidence="1 5" id="KW-0436">Ligase</keyword>
<protein>
    <recommendedName>
        <fullName evidence="5">Putative glutamate--cysteine ligase 2</fullName>
        <ecNumber evidence="5">6.3.2.2</ecNumber>
    </recommendedName>
    <alternativeName>
        <fullName evidence="5">Gamma-glutamylcysteine synthetase 2</fullName>
        <shortName evidence="5">GCS 2</shortName>
        <shortName evidence="5">Gamma-GCS 2</shortName>
    </alternativeName>
</protein>
<comment type="catalytic activity">
    <reaction evidence="4 5">
        <text>L-cysteine + L-glutamate + ATP = gamma-L-glutamyl-L-cysteine + ADP + phosphate + H(+)</text>
        <dbReference type="Rhea" id="RHEA:13285"/>
        <dbReference type="ChEBI" id="CHEBI:15378"/>
        <dbReference type="ChEBI" id="CHEBI:29985"/>
        <dbReference type="ChEBI" id="CHEBI:30616"/>
        <dbReference type="ChEBI" id="CHEBI:35235"/>
        <dbReference type="ChEBI" id="CHEBI:43474"/>
        <dbReference type="ChEBI" id="CHEBI:58173"/>
        <dbReference type="ChEBI" id="CHEBI:456216"/>
        <dbReference type="EC" id="6.3.2.2"/>
    </reaction>
</comment>
<evidence type="ECO:0000256" key="4">
    <source>
        <dbReference type="ARBA" id="ARBA00048819"/>
    </source>
</evidence>
<dbReference type="NCBIfam" id="TIGR02050">
    <property type="entry name" value="gshA_cyan_rel"/>
    <property type="match status" value="1"/>
</dbReference>
<dbReference type="EC" id="6.3.2.2" evidence="5"/>
<evidence type="ECO:0000256" key="3">
    <source>
        <dbReference type="ARBA" id="ARBA00022840"/>
    </source>
</evidence>
<dbReference type="InterPro" id="IPR006336">
    <property type="entry name" value="GCS2"/>
</dbReference>
<dbReference type="InterPro" id="IPR011793">
    <property type="entry name" value="YbdK"/>
</dbReference>
<dbReference type="InterPro" id="IPR050141">
    <property type="entry name" value="GCL_type2/YbdK_subfam"/>
</dbReference>
<evidence type="ECO:0000256" key="5">
    <source>
        <dbReference type="HAMAP-Rule" id="MF_01609"/>
    </source>
</evidence>
<sequence>MDSQRGVGMVPLIGIEEEYLIVDPSTRHVAPRAAEVLAAATDMLDVVHEITRFQVEARTPPSADLSELGSQLRAARKEVAGAARSCGLAVVASGIPVLGNVMPPPLTDDVRYHEGRTLYRALQDEISICALHVHVDVPDPEHAVYVGNHLRPWLPTLIALAANSPFFVGRDTGYASWRVISWGRWPVSGAPPYFPSFDAYELALRSLGDSGVLLDPKTVYWDTRPSPRLPTVEIRVADVPLDVADSLTLIGLIRGLVVTALSAVARGDRGLPVPAEVLRAAYWRAARYGLQGDSLDVRHGTLVPAAVLAGRLLEHVRPALAEAGDLTFIQEGLDRLLRSGSGAMRQRRAYAKANALEEVVDDLIEATVA</sequence>
<keyword evidence="2 5" id="KW-0547">Nucleotide-binding</keyword>
<evidence type="ECO:0000256" key="1">
    <source>
        <dbReference type="ARBA" id="ARBA00022598"/>
    </source>
</evidence>
<dbReference type="Proteomes" id="UP001499843">
    <property type="component" value="Unassembled WGS sequence"/>
</dbReference>
<dbReference type="EMBL" id="BAAAQX010000002">
    <property type="protein sequence ID" value="GAA2205821.1"/>
    <property type="molecule type" value="Genomic_DNA"/>
</dbReference>
<dbReference type="InterPro" id="IPR014746">
    <property type="entry name" value="Gln_synth/guanido_kin_cat_dom"/>
</dbReference>
<gene>
    <name evidence="6" type="ORF">GCM10009850_012790</name>
</gene>
<dbReference type="HAMAP" id="MF_01609">
    <property type="entry name" value="Glu_cys_ligase_2"/>
    <property type="match status" value="1"/>
</dbReference>
<accession>A0ABP5P4J8</accession>
<evidence type="ECO:0000313" key="6">
    <source>
        <dbReference type="EMBL" id="GAA2205821.1"/>
    </source>
</evidence>
<comment type="similarity">
    <text evidence="5">Belongs to the glutamate--cysteine ligase type 2 family. YbdK subfamily.</text>
</comment>
<comment type="caution">
    <text evidence="6">The sequence shown here is derived from an EMBL/GenBank/DDBJ whole genome shotgun (WGS) entry which is preliminary data.</text>
</comment>
<keyword evidence="7" id="KW-1185">Reference proteome</keyword>
<dbReference type="Gene3D" id="3.30.590.20">
    <property type="match status" value="1"/>
</dbReference>
<dbReference type="GO" id="GO:0016874">
    <property type="term" value="F:ligase activity"/>
    <property type="evidence" value="ECO:0007669"/>
    <property type="project" value="UniProtKB-KW"/>
</dbReference>
<dbReference type="SUPFAM" id="SSF55931">
    <property type="entry name" value="Glutamine synthetase/guanido kinase"/>
    <property type="match status" value="1"/>
</dbReference>
<reference evidence="7" key="1">
    <citation type="journal article" date="2019" name="Int. J. Syst. Evol. Microbiol.">
        <title>The Global Catalogue of Microorganisms (GCM) 10K type strain sequencing project: providing services to taxonomists for standard genome sequencing and annotation.</title>
        <authorList>
            <consortium name="The Broad Institute Genomics Platform"/>
            <consortium name="The Broad Institute Genome Sequencing Center for Infectious Disease"/>
            <person name="Wu L."/>
            <person name="Ma J."/>
        </authorList>
    </citation>
    <scope>NUCLEOTIDE SEQUENCE [LARGE SCALE GENOMIC DNA]</scope>
    <source>
        <strain evidence="7">JCM 16114</strain>
    </source>
</reference>
<proteinExistence type="inferred from homology"/>
<name>A0ABP5P4J8_9ACTN</name>
<dbReference type="Pfam" id="PF04107">
    <property type="entry name" value="GCS2"/>
    <property type="match status" value="1"/>
</dbReference>
<evidence type="ECO:0000313" key="7">
    <source>
        <dbReference type="Proteomes" id="UP001499843"/>
    </source>
</evidence>
<evidence type="ECO:0000256" key="2">
    <source>
        <dbReference type="ARBA" id="ARBA00022741"/>
    </source>
</evidence>
<comment type="function">
    <text evidence="5">ATP-dependent carboxylate-amine ligase which exhibits weak glutamate--cysteine ligase activity.</text>
</comment>
<keyword evidence="3 5" id="KW-0067">ATP-binding</keyword>
<dbReference type="PANTHER" id="PTHR36510">
    <property type="entry name" value="GLUTAMATE--CYSTEINE LIGASE 2-RELATED"/>
    <property type="match status" value="1"/>
</dbReference>